<protein>
    <recommendedName>
        <fullName evidence="5">Mid2 domain-containing protein</fullName>
    </recommendedName>
</protein>
<gene>
    <name evidence="3" type="ORF">BKA55DRAFT_534858</name>
</gene>
<feature type="region of interest" description="Disordered" evidence="1">
    <location>
        <begin position="1"/>
        <end position="33"/>
    </location>
</feature>
<dbReference type="GeneID" id="70219593"/>
<feature type="compositionally biased region" description="Basic and acidic residues" evidence="1">
    <location>
        <begin position="24"/>
        <end position="33"/>
    </location>
</feature>
<dbReference type="EMBL" id="JAGMUX010000003">
    <property type="protein sequence ID" value="KAH7264897.1"/>
    <property type="molecule type" value="Genomic_DNA"/>
</dbReference>
<reference evidence="3" key="1">
    <citation type="journal article" date="2021" name="Nat. Commun.">
        <title>Genetic determinants of endophytism in the Arabidopsis root mycobiome.</title>
        <authorList>
            <person name="Mesny F."/>
            <person name="Miyauchi S."/>
            <person name="Thiergart T."/>
            <person name="Pickel B."/>
            <person name="Atanasova L."/>
            <person name="Karlsson M."/>
            <person name="Huettel B."/>
            <person name="Barry K.W."/>
            <person name="Haridas S."/>
            <person name="Chen C."/>
            <person name="Bauer D."/>
            <person name="Andreopoulos W."/>
            <person name="Pangilinan J."/>
            <person name="LaButti K."/>
            <person name="Riley R."/>
            <person name="Lipzen A."/>
            <person name="Clum A."/>
            <person name="Drula E."/>
            <person name="Henrissat B."/>
            <person name="Kohler A."/>
            <person name="Grigoriev I.V."/>
            <person name="Martin F.M."/>
            <person name="Hacquard S."/>
        </authorList>
    </citation>
    <scope>NUCLEOTIDE SEQUENCE</scope>
    <source>
        <strain evidence="3">MPI-CAGE-AT-0023</strain>
    </source>
</reference>
<keyword evidence="2" id="KW-0812">Transmembrane</keyword>
<evidence type="ECO:0000256" key="1">
    <source>
        <dbReference type="SAM" id="MobiDB-lite"/>
    </source>
</evidence>
<evidence type="ECO:0008006" key="5">
    <source>
        <dbReference type="Google" id="ProtNLM"/>
    </source>
</evidence>
<dbReference type="AlphaFoldDB" id="A0A9P9KJ44"/>
<keyword evidence="2" id="KW-0472">Membrane</keyword>
<dbReference type="RefSeq" id="XP_046053632.1">
    <property type="nucleotide sequence ID" value="XM_046189639.1"/>
</dbReference>
<sequence>MPVPFPKFEYIDETRSQSPDLETTENKELEHEETSYIHNEPRIFIDLLGHTYSDMKSNQEPYSTYAKVITIPRKEAQEPVTFTSRHTITLTSMATLTSFTTIFETKHIGPVDPLPKVTSKITTHITITAVEDVKPHSTESAWTSWSTIYLNPPSPPSVDESTNPSLWSTVTINDTIPPSSTLTTLYTTSQEQPDLPTTTEASSSNDSLTTAGVVGVAIGVCVVLGIIGFSMYRYLKYCRNRNGTNIRFNFPYGVSRFSETSRSNPTPSNWTDSRGLKTVFAPHRSTEANMLLTTDTRCMSFDIDKDGYNKGLKYYKGEASSSRNPAE</sequence>
<organism evidence="3 4">
    <name type="scientific">Fusarium redolens</name>
    <dbReference type="NCBI Taxonomy" id="48865"/>
    <lineage>
        <taxon>Eukaryota</taxon>
        <taxon>Fungi</taxon>
        <taxon>Dikarya</taxon>
        <taxon>Ascomycota</taxon>
        <taxon>Pezizomycotina</taxon>
        <taxon>Sordariomycetes</taxon>
        <taxon>Hypocreomycetidae</taxon>
        <taxon>Hypocreales</taxon>
        <taxon>Nectriaceae</taxon>
        <taxon>Fusarium</taxon>
        <taxon>Fusarium redolens species complex</taxon>
    </lineage>
</organism>
<dbReference type="OrthoDB" id="5091631at2759"/>
<evidence type="ECO:0000256" key="2">
    <source>
        <dbReference type="SAM" id="Phobius"/>
    </source>
</evidence>
<name>A0A9P9KJ44_FUSRE</name>
<keyword evidence="2" id="KW-1133">Transmembrane helix</keyword>
<feature type="compositionally biased region" description="Polar residues" evidence="1">
    <location>
        <begin position="190"/>
        <end position="206"/>
    </location>
</feature>
<comment type="caution">
    <text evidence="3">The sequence shown here is derived from an EMBL/GenBank/DDBJ whole genome shotgun (WGS) entry which is preliminary data.</text>
</comment>
<keyword evidence="4" id="KW-1185">Reference proteome</keyword>
<evidence type="ECO:0000313" key="3">
    <source>
        <dbReference type="EMBL" id="KAH7264897.1"/>
    </source>
</evidence>
<dbReference type="Proteomes" id="UP000720189">
    <property type="component" value="Unassembled WGS sequence"/>
</dbReference>
<proteinExistence type="predicted"/>
<accession>A0A9P9KJ44</accession>
<evidence type="ECO:0000313" key="4">
    <source>
        <dbReference type="Proteomes" id="UP000720189"/>
    </source>
</evidence>
<feature type="transmembrane region" description="Helical" evidence="2">
    <location>
        <begin position="211"/>
        <end position="232"/>
    </location>
</feature>
<feature type="region of interest" description="Disordered" evidence="1">
    <location>
        <begin position="187"/>
        <end position="206"/>
    </location>
</feature>